<dbReference type="EMBL" id="FOGQ01000001">
    <property type="protein sequence ID" value="SER46969.1"/>
    <property type="molecule type" value="Genomic_DNA"/>
</dbReference>
<sequence length="375" mass="41049">MNRFERFADAFGDTLGVLEDAQGLSRAELVDKLHDNDMAGVICKLSGVYFGTTRYKKQQQVARKAVAENKHSLGTLDVIERYVRRIPDGKKKNTNAWKLRKRLASIRGGLTKIRAAARTMLAAITGTTGTKPARTQASMSNPADRLDRTIHLTGPEAAIAEIWETARDHAASTGLSVAESLLELFNSGGESTRYTPMVIVSLDDLATLYGTTATTTKDITLEPSDKDIILSATNGARITGQEFLDLQLTEHGFFMLTSRVSGPVDLYRTDRFFSQKQRIMAKACDPVCAIPGCGQPAERCEPNHNIAWSAGGNTNVSNVSMLCRYHNGKVDDNRSEKRFGYVDNINGQSMYFNAFGAAPQLNDHPTARGGALRIV</sequence>
<dbReference type="CDD" id="cd00085">
    <property type="entry name" value="HNHc"/>
    <property type="match status" value="1"/>
</dbReference>
<reference evidence="3" key="1">
    <citation type="submission" date="2016-10" db="EMBL/GenBank/DDBJ databases">
        <authorList>
            <person name="Varghese N."/>
            <person name="Submissions S."/>
        </authorList>
    </citation>
    <scope>NUCLEOTIDE SEQUENCE [LARGE SCALE GENOMIC DNA]</scope>
    <source>
        <strain evidence="3">DSM 20524</strain>
    </source>
</reference>
<proteinExistence type="predicted"/>
<keyword evidence="3" id="KW-1185">Reference proteome</keyword>
<gene>
    <name evidence="2" type="ORF">SAMN05661109_00329</name>
</gene>
<dbReference type="Gene3D" id="1.10.30.50">
    <property type="match status" value="1"/>
</dbReference>
<dbReference type="SMART" id="SM00507">
    <property type="entry name" value="HNHc"/>
    <property type="match status" value="1"/>
</dbReference>
<feature type="domain" description="HNH nuclease" evidence="1">
    <location>
        <begin position="276"/>
        <end position="328"/>
    </location>
</feature>
<accession>A0A1H9PGI3</accession>
<dbReference type="STRING" id="1121357.SAMN05661109_00329"/>
<dbReference type="Proteomes" id="UP000198929">
    <property type="component" value="Unassembled WGS sequence"/>
</dbReference>
<evidence type="ECO:0000313" key="2">
    <source>
        <dbReference type="EMBL" id="SER46969.1"/>
    </source>
</evidence>
<dbReference type="AlphaFoldDB" id="A0A1H9PGI3"/>
<dbReference type="InterPro" id="IPR003615">
    <property type="entry name" value="HNH_nuc"/>
</dbReference>
<evidence type="ECO:0000313" key="3">
    <source>
        <dbReference type="Proteomes" id="UP000198929"/>
    </source>
</evidence>
<organism evidence="2 3">
    <name type="scientific">Corynebacterium cystitidis DSM 20524</name>
    <dbReference type="NCBI Taxonomy" id="1121357"/>
    <lineage>
        <taxon>Bacteria</taxon>
        <taxon>Bacillati</taxon>
        <taxon>Actinomycetota</taxon>
        <taxon>Actinomycetes</taxon>
        <taxon>Mycobacteriales</taxon>
        <taxon>Corynebacteriaceae</taxon>
        <taxon>Corynebacterium</taxon>
    </lineage>
</organism>
<protein>
    <recommendedName>
        <fullName evidence="1">HNH nuclease domain-containing protein</fullName>
    </recommendedName>
</protein>
<dbReference type="RefSeq" id="WP_092255171.1">
    <property type="nucleotide sequence ID" value="NZ_CP047199.1"/>
</dbReference>
<evidence type="ECO:0000259" key="1">
    <source>
        <dbReference type="SMART" id="SM00507"/>
    </source>
</evidence>
<name>A0A1H9PGI3_9CORY</name>